<accession>A0A6J7H4K9</accession>
<dbReference type="EMBL" id="CAFABA010000040">
    <property type="protein sequence ID" value="CAB4828274.1"/>
    <property type="molecule type" value="Genomic_DNA"/>
</dbReference>
<evidence type="ECO:0000313" key="4">
    <source>
        <dbReference type="EMBL" id="CAB4986068.1"/>
    </source>
</evidence>
<dbReference type="AlphaFoldDB" id="A0A6J7H4K9"/>
<dbReference type="EMBL" id="CAEZYR010000035">
    <property type="protein sequence ID" value="CAB4741014.1"/>
    <property type="molecule type" value="Genomic_DNA"/>
</dbReference>
<sequence length="202" mass="23877">MSKFSRAEVEEQFAHLYRTGCVVEDWVAWANMFTENCNYVERFWGTMHSRTEVLAWIDRVMKGVPEIYTVLEWYAIDDDKVIWYLQNRRDNPDPDGPPYFDFPGVSIARYAGNGMWDYEEDFWDVNLARATAKAYREACLRIDPDFPKTCSRKHWPQAPVPEWARYDGPARPSWIDREDVDPVLRPSELGRKRVTIDDLRAQ</sequence>
<proteinExistence type="predicted"/>
<evidence type="ECO:0000313" key="2">
    <source>
        <dbReference type="EMBL" id="CAB4828274.1"/>
    </source>
</evidence>
<reference evidence="3" key="1">
    <citation type="submission" date="2020-05" db="EMBL/GenBank/DDBJ databases">
        <authorList>
            <person name="Chiriac C."/>
            <person name="Salcher M."/>
            <person name="Ghai R."/>
            <person name="Kavagutti S V."/>
        </authorList>
    </citation>
    <scope>NUCLEOTIDE SEQUENCE</scope>
</reference>
<protein>
    <submittedName>
        <fullName evidence="3">Unannotated protein</fullName>
    </submittedName>
</protein>
<dbReference type="Gene3D" id="3.10.450.50">
    <property type="match status" value="1"/>
</dbReference>
<evidence type="ECO:0000313" key="3">
    <source>
        <dbReference type="EMBL" id="CAB4913978.1"/>
    </source>
</evidence>
<gene>
    <name evidence="1" type="ORF">UFOPK2754_01176</name>
    <name evidence="2" type="ORF">UFOPK3139_01195</name>
    <name evidence="3" type="ORF">UFOPK3543_01694</name>
    <name evidence="4" type="ORF">UFOPK3967_00693</name>
</gene>
<dbReference type="EMBL" id="CAFBMH010000062">
    <property type="protein sequence ID" value="CAB4913978.1"/>
    <property type="molecule type" value="Genomic_DNA"/>
</dbReference>
<evidence type="ECO:0000313" key="1">
    <source>
        <dbReference type="EMBL" id="CAB4741014.1"/>
    </source>
</evidence>
<dbReference type="EMBL" id="CAFBOS010000029">
    <property type="protein sequence ID" value="CAB4986068.1"/>
    <property type="molecule type" value="Genomic_DNA"/>
</dbReference>
<organism evidence="3">
    <name type="scientific">freshwater metagenome</name>
    <dbReference type="NCBI Taxonomy" id="449393"/>
    <lineage>
        <taxon>unclassified sequences</taxon>
        <taxon>metagenomes</taxon>
        <taxon>ecological metagenomes</taxon>
    </lineage>
</organism>
<dbReference type="InterPro" id="IPR032710">
    <property type="entry name" value="NTF2-like_dom_sf"/>
</dbReference>
<name>A0A6J7H4K9_9ZZZZ</name>
<dbReference type="SUPFAM" id="SSF54427">
    <property type="entry name" value="NTF2-like"/>
    <property type="match status" value="1"/>
</dbReference>